<evidence type="ECO:0000313" key="2">
    <source>
        <dbReference type="EMBL" id="OSX64127.1"/>
    </source>
</evidence>
<protein>
    <submittedName>
        <fullName evidence="2">Uncharacterized protein</fullName>
    </submittedName>
</protein>
<proteinExistence type="predicted"/>
<feature type="compositionally biased region" description="Basic and acidic residues" evidence="1">
    <location>
        <begin position="516"/>
        <end position="531"/>
    </location>
</feature>
<dbReference type="RefSeq" id="XP_024340921.1">
    <property type="nucleotide sequence ID" value="XM_024481948.1"/>
</dbReference>
<feature type="region of interest" description="Disordered" evidence="1">
    <location>
        <begin position="21"/>
        <end position="48"/>
    </location>
</feature>
<dbReference type="EMBL" id="KZ110594">
    <property type="protein sequence ID" value="OSX64127.1"/>
    <property type="molecule type" value="Genomic_DNA"/>
</dbReference>
<dbReference type="STRING" id="670580.A0A1X6N694"/>
<evidence type="ECO:0000256" key="1">
    <source>
        <dbReference type="SAM" id="MobiDB-lite"/>
    </source>
</evidence>
<feature type="compositionally biased region" description="Low complexity" evidence="1">
    <location>
        <begin position="414"/>
        <end position="427"/>
    </location>
</feature>
<dbReference type="GeneID" id="36326898"/>
<dbReference type="OrthoDB" id="2507488at2759"/>
<feature type="region of interest" description="Disordered" evidence="1">
    <location>
        <begin position="498"/>
        <end position="557"/>
    </location>
</feature>
<feature type="compositionally biased region" description="Low complexity" evidence="1">
    <location>
        <begin position="505"/>
        <end position="515"/>
    </location>
</feature>
<reference evidence="2 3" key="1">
    <citation type="submission" date="2017-04" db="EMBL/GenBank/DDBJ databases">
        <title>Genome Sequence of the Model Brown-Rot Fungus Postia placenta SB12.</title>
        <authorList>
            <consortium name="DOE Joint Genome Institute"/>
            <person name="Gaskell J."/>
            <person name="Kersten P."/>
            <person name="Larrondo L.F."/>
            <person name="Canessa P."/>
            <person name="Martinez D."/>
            <person name="Hibbett D."/>
            <person name="Schmoll M."/>
            <person name="Kubicek C.P."/>
            <person name="Martinez A.T."/>
            <person name="Yadav J."/>
            <person name="Master E."/>
            <person name="Magnuson J.K."/>
            <person name="James T."/>
            <person name="Yaver D."/>
            <person name="Berka R."/>
            <person name="Labutti K."/>
            <person name="Lipzen A."/>
            <person name="Aerts A."/>
            <person name="Barry K."/>
            <person name="Henrissat B."/>
            <person name="Blanchette R."/>
            <person name="Grigoriev I."/>
            <person name="Cullen D."/>
        </authorList>
    </citation>
    <scope>NUCLEOTIDE SEQUENCE [LARGE SCALE GENOMIC DNA]</scope>
    <source>
        <strain evidence="2 3">MAD-698-R-SB12</strain>
    </source>
</reference>
<organism evidence="2 3">
    <name type="scientific">Postia placenta MAD-698-R-SB12</name>
    <dbReference type="NCBI Taxonomy" id="670580"/>
    <lineage>
        <taxon>Eukaryota</taxon>
        <taxon>Fungi</taxon>
        <taxon>Dikarya</taxon>
        <taxon>Basidiomycota</taxon>
        <taxon>Agaricomycotina</taxon>
        <taxon>Agaricomycetes</taxon>
        <taxon>Polyporales</taxon>
        <taxon>Adustoporiaceae</taxon>
        <taxon>Rhodonia</taxon>
    </lineage>
</organism>
<sequence length="557" mass="60004">MYRALSPIFDVPELPTLRRVKPLPKRRRTSETAHVDESSVTARPMLDAPSEELMAQADALTAQMALQSYYMPVLGGVQELFKSPLGSPTSTPIDLGGASFGLGELRGAHDDDGDDGADADYIDHLQQPGNTKKRKVPANMSGSVHGHRDDPGLGALAGDDDEPGDRAIPTGAALDRDYDTISIHPPTPSTAQAQRKGRLPRATLAGLQHKEMLKSRKRQLAAVLGALSHGDTLALDQALSASYPFTRIGTSEPPKVRLSRRREARLARAYRAFLASLPEDGASAVVPESDFGFVCHSASELVCLLPSDRLVATKEEVASLHARFEAELARQAQKAAEAAKQAAAALNRTKRADSAKAARAHAGRGTDQKAGNMEQSLLGTKERTGKKKKRSALANASNPHHLRNYVPSRLPHSGQANATQAGQNTQNLLSPLPLRFLSADLPPRRRKKSERPAAPVSTLANPTDEWICPFCEYSLFYGDEAGFQRALRSRKKILRRRRRARERAAAAASGTSTAKASEKDTSAPEDAHADFDATAAEDEIPAAGKRRGPIPAARKLT</sequence>
<name>A0A1X6N694_9APHY</name>
<gene>
    <name evidence="2" type="ORF">POSPLADRAFT_1065459</name>
</gene>
<feature type="region of interest" description="Disordered" evidence="1">
    <location>
        <begin position="126"/>
        <end position="167"/>
    </location>
</feature>
<dbReference type="AlphaFoldDB" id="A0A1X6N694"/>
<evidence type="ECO:0000313" key="3">
    <source>
        <dbReference type="Proteomes" id="UP000194127"/>
    </source>
</evidence>
<feature type="region of interest" description="Disordered" evidence="1">
    <location>
        <begin position="342"/>
        <end position="459"/>
    </location>
</feature>
<dbReference type="Proteomes" id="UP000194127">
    <property type="component" value="Unassembled WGS sequence"/>
</dbReference>
<keyword evidence="3" id="KW-1185">Reference proteome</keyword>
<accession>A0A1X6N694</accession>